<evidence type="ECO:0000313" key="1">
    <source>
        <dbReference type="EMBL" id="MBU2714386.1"/>
    </source>
</evidence>
<evidence type="ECO:0000313" key="2">
    <source>
        <dbReference type="Proteomes" id="UP000690515"/>
    </source>
</evidence>
<gene>
    <name evidence="1" type="ORF">KCG35_25380</name>
</gene>
<dbReference type="EMBL" id="JAGSOY010000250">
    <property type="protein sequence ID" value="MBU2714386.1"/>
    <property type="molecule type" value="Genomic_DNA"/>
</dbReference>
<proteinExistence type="predicted"/>
<accession>A0ABS5ZJY5</accession>
<reference evidence="1 2" key="1">
    <citation type="submission" date="2021-04" db="EMBL/GenBank/DDBJ databases">
        <authorList>
            <person name="Pira H."/>
            <person name="Risdian C."/>
            <person name="Wink J."/>
        </authorList>
    </citation>
    <scope>NUCLEOTIDE SEQUENCE [LARGE SCALE GENOMIC DNA]</scope>
    <source>
        <strain evidence="1 2">WH53</strain>
    </source>
</reference>
<keyword evidence="2" id="KW-1185">Reference proteome</keyword>
<dbReference type="Proteomes" id="UP000690515">
    <property type="component" value="Unassembled WGS sequence"/>
</dbReference>
<protein>
    <submittedName>
        <fullName evidence="1">Uncharacterized protein</fullName>
    </submittedName>
</protein>
<sequence length="75" mass="8392">MLKLHDVASTAINNELHSDSFKIITKKGTVISTDEIRVKGKSEIVYLGDSLEKNSAWSALKTYYLELFDSGVLEE</sequence>
<dbReference type="RefSeq" id="WP_215822639.1">
    <property type="nucleotide sequence ID" value="NZ_JAGSOY010000250.1"/>
</dbReference>
<name>A0ABS5ZJY5_9GAMM</name>
<comment type="caution">
    <text evidence="1">The sequence shown here is derived from an EMBL/GenBank/DDBJ whole genome shotgun (WGS) entry which is preliminary data.</text>
</comment>
<organism evidence="1 2">
    <name type="scientific">Zooshikella harenae</name>
    <dbReference type="NCBI Taxonomy" id="2827238"/>
    <lineage>
        <taxon>Bacteria</taxon>
        <taxon>Pseudomonadati</taxon>
        <taxon>Pseudomonadota</taxon>
        <taxon>Gammaproteobacteria</taxon>
        <taxon>Oceanospirillales</taxon>
        <taxon>Zooshikellaceae</taxon>
        <taxon>Zooshikella</taxon>
    </lineage>
</organism>